<dbReference type="AlphaFoldDB" id="A0A1I8ALD7"/>
<dbReference type="InterPro" id="IPR023797">
    <property type="entry name" value="RNA3'_phos_cyclase_dom"/>
</dbReference>
<evidence type="ECO:0000256" key="3">
    <source>
        <dbReference type="ARBA" id="ARBA00022517"/>
    </source>
</evidence>
<dbReference type="InterPro" id="IPR013791">
    <property type="entry name" value="RNA3'-term_phos_cycl_insert"/>
</dbReference>
<keyword evidence="7" id="KW-1185">Reference proteome</keyword>
<evidence type="ECO:0000256" key="4">
    <source>
        <dbReference type="ARBA" id="ARBA00023242"/>
    </source>
</evidence>
<comment type="similarity">
    <text evidence="2">Belongs to the RNA 3'-terminal cyclase family. Type 2 subfamily.</text>
</comment>
<dbReference type="NCBIfam" id="TIGR03400">
    <property type="entry name" value="18S_RNA_Rcl1p"/>
    <property type="match status" value="1"/>
</dbReference>
<dbReference type="PANTHER" id="PTHR11096">
    <property type="entry name" value="RNA 3' TERMINAL PHOSPHATE CYCLASE"/>
    <property type="match status" value="1"/>
</dbReference>
<dbReference type="InterPro" id="IPR037136">
    <property type="entry name" value="RNA3'_phos_cyclase_dom_sf"/>
</dbReference>
<dbReference type="GO" id="GO:0005730">
    <property type="term" value="C:nucleolus"/>
    <property type="evidence" value="ECO:0007669"/>
    <property type="project" value="UniProtKB-SubCell"/>
</dbReference>
<dbReference type="Gene3D" id="3.65.10.20">
    <property type="entry name" value="RNA 3'-terminal phosphate cyclase domain"/>
    <property type="match status" value="1"/>
</dbReference>
<evidence type="ECO:0000313" key="8">
    <source>
        <dbReference type="WBParaSite" id="L893_g6796.t1"/>
    </source>
</evidence>
<dbReference type="PANTHER" id="PTHR11096:SF1">
    <property type="entry name" value="RNA 3'-TERMINAL PHOSPHATE CYCLASE-LIKE PROTEIN"/>
    <property type="match status" value="1"/>
</dbReference>
<evidence type="ECO:0000256" key="2">
    <source>
        <dbReference type="ARBA" id="ARBA00007089"/>
    </source>
</evidence>
<accession>A0A1I8ALD7</accession>
<dbReference type="SUPFAM" id="SSF55205">
    <property type="entry name" value="EPT/RTPC-like"/>
    <property type="match status" value="1"/>
</dbReference>
<organism evidence="7 8">
    <name type="scientific">Steinernema glaseri</name>
    <dbReference type="NCBI Taxonomy" id="37863"/>
    <lineage>
        <taxon>Eukaryota</taxon>
        <taxon>Metazoa</taxon>
        <taxon>Ecdysozoa</taxon>
        <taxon>Nematoda</taxon>
        <taxon>Chromadorea</taxon>
        <taxon>Rhabditida</taxon>
        <taxon>Tylenchina</taxon>
        <taxon>Panagrolaimomorpha</taxon>
        <taxon>Strongyloidoidea</taxon>
        <taxon>Steinernematidae</taxon>
        <taxon>Steinernema</taxon>
    </lineage>
</organism>
<comment type="subcellular location">
    <subcellularLocation>
        <location evidence="1">Nucleus</location>
        <location evidence="1">Nucleolus</location>
    </subcellularLocation>
</comment>
<evidence type="ECO:0000256" key="1">
    <source>
        <dbReference type="ARBA" id="ARBA00004604"/>
    </source>
</evidence>
<dbReference type="InterPro" id="IPR036553">
    <property type="entry name" value="RPTC_insert"/>
</dbReference>
<dbReference type="Pfam" id="PF05189">
    <property type="entry name" value="RTC_insert"/>
    <property type="match status" value="1"/>
</dbReference>
<dbReference type="InterPro" id="IPR020719">
    <property type="entry name" value="RNA3'_term_phos_cycl-like_CS"/>
</dbReference>
<dbReference type="InterPro" id="IPR016443">
    <property type="entry name" value="RNA3'_term_phos_cyc_type_2"/>
</dbReference>
<keyword evidence="4" id="KW-0539">Nucleus</keyword>
<dbReference type="GO" id="GO:0000479">
    <property type="term" value="P:endonucleolytic cleavage of tricistronic rRNA transcript (SSU-rRNA, 5.8S rRNA, LSU-rRNA)"/>
    <property type="evidence" value="ECO:0007669"/>
    <property type="project" value="TreeGrafter"/>
</dbReference>
<keyword evidence="3" id="KW-0690">Ribosome biogenesis</keyword>
<dbReference type="PROSITE" id="PS01287">
    <property type="entry name" value="RTC"/>
    <property type="match status" value="1"/>
</dbReference>
<dbReference type="Pfam" id="PF01137">
    <property type="entry name" value="RTC"/>
    <property type="match status" value="1"/>
</dbReference>
<dbReference type="WBParaSite" id="L893_g6796.t1">
    <property type="protein sequence ID" value="L893_g6796.t1"/>
    <property type="gene ID" value="L893_g6796"/>
</dbReference>
<feature type="domain" description="RNA 3'-terminal phosphate cyclase" evidence="5">
    <location>
        <begin position="158"/>
        <end position="490"/>
    </location>
</feature>
<sequence length="532" mass="59005">MLHRQCHCFWVTRSEPQTINCEQRGLMMSVYVTLLASRPDSANRPNEKFNDPSATDAVLLESGEFVKNDFQKRHDQSLRDIVYQHCVSETLCRLVGSNYQSDKLRHRFRLSGLSLLSDKEGSKKTFFAGAATQMPPLLLWVFGQQLSTLVLMSEELVFEGCNYFRQRFVMSMLSGRPVIIKNIRANDEAPGIQDFEAKLISLFENVSNGSKFFISRTGTEVRFQPGSLIGGNLTFDCGTDRCISYFLEPLIMVAPFCKQPLNVKLLGVTNKRDEISVDAMRATWLPVFNKFVINDENLNIKINARGFFPTGGGSVTFTAPIVRTLRPTQRQTAGKIRRIRGVAYVSKASPTIANRMIDAAKKMLRDYIADVYITVDTRKGDAAGRSPGFGIFLTAETTEGVFYHGEAMSKSSSDATDAPSIPEDIGSYAGSQLLNEIYRGGCLDSSAQLLAATFVTLCEKDVSVFLSGPLTHNAIAGMRHLKMFFGMVFNFKQQSLENEDGDEEESLGTGSSNRVVITGMGVGYSNLNKVIL</sequence>
<dbReference type="FunFam" id="3.30.360.20:FF:000004">
    <property type="entry name" value="18S rRNA biogenesis protein"/>
    <property type="match status" value="1"/>
</dbReference>
<reference evidence="8" key="1">
    <citation type="submission" date="2016-11" db="UniProtKB">
        <authorList>
            <consortium name="WormBaseParasite"/>
        </authorList>
    </citation>
    <scope>IDENTIFICATION</scope>
</reference>
<name>A0A1I8ALD7_9BILA</name>
<dbReference type="InterPro" id="IPR000228">
    <property type="entry name" value="RNA3'_term_phos_cyc"/>
</dbReference>
<dbReference type="InterPro" id="IPR013792">
    <property type="entry name" value="RNA3'P_cycl/enolpyr_Trfase_a/b"/>
</dbReference>
<dbReference type="CDD" id="cd00875">
    <property type="entry name" value="RNA_Cyclase_Class_I"/>
    <property type="match status" value="1"/>
</dbReference>
<feature type="domain" description="RNA 3'-terminal phosphate cyclase insert" evidence="6">
    <location>
        <begin position="333"/>
        <end position="437"/>
    </location>
</feature>
<evidence type="ECO:0000313" key="7">
    <source>
        <dbReference type="Proteomes" id="UP000095287"/>
    </source>
</evidence>
<proteinExistence type="inferred from homology"/>
<dbReference type="GO" id="GO:0004521">
    <property type="term" value="F:RNA endonuclease activity"/>
    <property type="evidence" value="ECO:0007669"/>
    <property type="project" value="TreeGrafter"/>
</dbReference>
<protein>
    <submittedName>
        <fullName evidence="8">RNA 3'-terminal phosphate cyclase</fullName>
    </submittedName>
</protein>
<evidence type="ECO:0000259" key="6">
    <source>
        <dbReference type="Pfam" id="PF05189"/>
    </source>
</evidence>
<dbReference type="Proteomes" id="UP000095287">
    <property type="component" value="Unplaced"/>
</dbReference>
<evidence type="ECO:0000259" key="5">
    <source>
        <dbReference type="Pfam" id="PF01137"/>
    </source>
</evidence>
<dbReference type="Gene3D" id="3.30.360.20">
    <property type="entry name" value="RNA 3'-terminal phosphate cyclase, insert domain"/>
    <property type="match status" value="1"/>
</dbReference>